<feature type="region of interest" description="Disordered" evidence="1">
    <location>
        <begin position="45"/>
        <end position="96"/>
    </location>
</feature>
<dbReference type="AlphaFoldDB" id="A0AAE0FSI1"/>
<organism evidence="2 3">
    <name type="scientific">Cymbomonas tetramitiformis</name>
    <dbReference type="NCBI Taxonomy" id="36881"/>
    <lineage>
        <taxon>Eukaryota</taxon>
        <taxon>Viridiplantae</taxon>
        <taxon>Chlorophyta</taxon>
        <taxon>Pyramimonadophyceae</taxon>
        <taxon>Pyramimonadales</taxon>
        <taxon>Pyramimonadaceae</taxon>
        <taxon>Cymbomonas</taxon>
    </lineage>
</organism>
<dbReference type="Proteomes" id="UP001190700">
    <property type="component" value="Unassembled WGS sequence"/>
</dbReference>
<comment type="caution">
    <text evidence="2">The sequence shown here is derived from an EMBL/GenBank/DDBJ whole genome shotgun (WGS) entry which is preliminary data.</text>
</comment>
<keyword evidence="3" id="KW-1185">Reference proteome</keyword>
<evidence type="ECO:0000313" key="2">
    <source>
        <dbReference type="EMBL" id="KAK3264942.1"/>
    </source>
</evidence>
<evidence type="ECO:0000256" key="1">
    <source>
        <dbReference type="SAM" id="MobiDB-lite"/>
    </source>
</evidence>
<sequence length="239" mass="26172">MATVIAAGVVEMVCIDGRGTYRVMKHLPDGLLEWAVDNLMNTTWLPPPPSSRTSTLANSSAEPAQASFGGPAGGEPASPVLPPVHVTPVTAGTVETPEIERQKRRNMERNKHILNNAMASMYVTSNIEDFSKEGVEKKMATLDTARLTAHMRNLLEDGKLKTITAHTVMFTLSTPDTFARYKDLVEPFKTAVMKQLKSLLDKLVNSTPSLSAIKVEVDARSKKAPPAAQPRCTRQRMLY</sequence>
<evidence type="ECO:0000313" key="3">
    <source>
        <dbReference type="Proteomes" id="UP001190700"/>
    </source>
</evidence>
<reference evidence="2 3" key="1">
    <citation type="journal article" date="2015" name="Genome Biol. Evol.">
        <title>Comparative Genomics of a Bacterivorous Green Alga Reveals Evolutionary Causalities and Consequences of Phago-Mixotrophic Mode of Nutrition.</title>
        <authorList>
            <person name="Burns J.A."/>
            <person name="Paasch A."/>
            <person name="Narechania A."/>
            <person name="Kim E."/>
        </authorList>
    </citation>
    <scope>NUCLEOTIDE SEQUENCE [LARGE SCALE GENOMIC DNA]</scope>
    <source>
        <strain evidence="2 3">PLY_AMNH</strain>
    </source>
</reference>
<gene>
    <name evidence="2" type="ORF">CYMTET_26347</name>
</gene>
<protein>
    <submittedName>
        <fullName evidence="2">Uncharacterized protein</fullName>
    </submittedName>
</protein>
<dbReference type="EMBL" id="LGRX02014249">
    <property type="protein sequence ID" value="KAK3264942.1"/>
    <property type="molecule type" value="Genomic_DNA"/>
</dbReference>
<proteinExistence type="predicted"/>
<accession>A0AAE0FSI1</accession>
<name>A0AAE0FSI1_9CHLO</name>